<evidence type="ECO:0000313" key="1">
    <source>
        <dbReference type="EMBL" id="MCL2892813.1"/>
    </source>
</evidence>
<accession>A0ABT0MU63</accession>
<gene>
    <name evidence="1" type="ORF">MFP26_08925</name>
</gene>
<organism evidence="1 2">
    <name type="scientific">Brenneria tiliae</name>
    <dbReference type="NCBI Taxonomy" id="2914984"/>
    <lineage>
        <taxon>Bacteria</taxon>
        <taxon>Pseudomonadati</taxon>
        <taxon>Pseudomonadota</taxon>
        <taxon>Gammaproteobacteria</taxon>
        <taxon>Enterobacterales</taxon>
        <taxon>Pectobacteriaceae</taxon>
        <taxon>Brenneria</taxon>
    </lineage>
</organism>
<comment type="caution">
    <text evidence="1">The sequence shown here is derived from an EMBL/GenBank/DDBJ whole genome shotgun (WGS) entry which is preliminary data.</text>
</comment>
<dbReference type="RefSeq" id="WP_249244418.1">
    <property type="nucleotide sequence ID" value="NZ_JAKPBZ010000109.1"/>
</dbReference>
<dbReference type="Proteomes" id="UP001203069">
    <property type="component" value="Unassembled WGS sequence"/>
</dbReference>
<evidence type="ECO:0000313" key="2">
    <source>
        <dbReference type="Proteomes" id="UP001203069"/>
    </source>
</evidence>
<protein>
    <submittedName>
        <fullName evidence="1">Uncharacterized protein</fullName>
    </submittedName>
</protein>
<reference evidence="1 2" key="1">
    <citation type="submission" date="2022-02" db="EMBL/GenBank/DDBJ databases">
        <title>Description of Brenneria tiliae sp. nov. isolated from symptomatic Tilia x moltkei and Tilia x europaea trees in the UK.</title>
        <authorList>
            <person name="Kile H."/>
        </authorList>
    </citation>
    <scope>NUCLEOTIDE SEQUENCE [LARGE SCALE GENOMIC DNA]</scope>
    <source>
        <strain evidence="1 2">MC1SB4.1</strain>
    </source>
</reference>
<dbReference type="EMBL" id="JAKPBZ010000109">
    <property type="protein sequence ID" value="MCL2892813.1"/>
    <property type="molecule type" value="Genomic_DNA"/>
</dbReference>
<name>A0ABT0MU63_9GAMM</name>
<keyword evidence="2" id="KW-1185">Reference proteome</keyword>
<sequence>MSERGECVGFMRNAGRFTGDIIIGVGQNILGPTKQRRTGSRVHHSDGILVASPAVRR</sequence>
<proteinExistence type="predicted"/>